<name>A0A061QTB2_9CHLO</name>
<proteinExistence type="predicted"/>
<accession>A0A061QTB2</accession>
<dbReference type="EMBL" id="GBEZ01022945">
    <property type="protein sequence ID" value="JAC63917.1"/>
    <property type="molecule type" value="Transcribed_RNA"/>
</dbReference>
<dbReference type="InterPro" id="IPR015797">
    <property type="entry name" value="NUDIX_hydrolase-like_dom_sf"/>
</dbReference>
<dbReference type="SUPFAM" id="SSF55811">
    <property type="entry name" value="Nudix"/>
    <property type="match status" value="1"/>
</dbReference>
<protein>
    <recommendedName>
        <fullName evidence="2">Nudix hydrolase domain-containing protein</fullName>
    </recommendedName>
</protein>
<sequence length="297" mass="32611">MHDSPLESDSKFRKEHFTRSKTVLGYKAAGVLPYANIEGVPHALLGAERKRTGPNGAFTRTMWGDFGGHREASDDGDSVYTASREFSEETLGMFSSALVDPSSVADSTREMSLILRSRDAMQVRHKLKKGEYHFFVARTAYVEPLYLHLAAQLNRETGMVEGAEKTAFAWVPLGELLLAVSEAGRRYFLARRTQERARLGAPWRSRMQLHPCFASSLRLAMEMGLEAHVTATCGTTSGRVAVPRLAPQLSPAASLRAPPCGEGKAKARAARKAQPHHMTYWLQQEAVKATLAAPAAT</sequence>
<organism evidence="1">
    <name type="scientific">Tetraselmis sp. GSL018</name>
    <dbReference type="NCBI Taxonomy" id="582737"/>
    <lineage>
        <taxon>Eukaryota</taxon>
        <taxon>Viridiplantae</taxon>
        <taxon>Chlorophyta</taxon>
        <taxon>core chlorophytes</taxon>
        <taxon>Chlorodendrophyceae</taxon>
        <taxon>Chlorodendrales</taxon>
        <taxon>Chlorodendraceae</taxon>
        <taxon>Tetraselmis</taxon>
    </lineage>
</organism>
<dbReference type="AlphaFoldDB" id="A0A061QTB2"/>
<evidence type="ECO:0000313" key="1">
    <source>
        <dbReference type="EMBL" id="JAC63917.1"/>
    </source>
</evidence>
<gene>
    <name evidence="1" type="ORF">TSPGSL018_19457</name>
</gene>
<reference evidence="1" key="1">
    <citation type="submission" date="2014-05" db="EMBL/GenBank/DDBJ databases">
        <title>The transcriptome of the halophilic microalga Tetraselmis sp. GSL018 isolated from the Great Salt Lake, Utah.</title>
        <authorList>
            <person name="Jinkerson R.E."/>
            <person name="D'Adamo S."/>
            <person name="Posewitz M.C."/>
        </authorList>
    </citation>
    <scope>NUCLEOTIDE SEQUENCE</scope>
    <source>
        <strain evidence="1">GSL018</strain>
    </source>
</reference>
<evidence type="ECO:0008006" key="2">
    <source>
        <dbReference type="Google" id="ProtNLM"/>
    </source>
</evidence>